<protein>
    <submittedName>
        <fullName evidence="1">Uncharacterized protein</fullName>
    </submittedName>
</protein>
<dbReference type="AlphaFoldDB" id="A0A518V7J6"/>
<dbReference type="Gene3D" id="1.10.1200.20">
    <property type="entry name" value="Colicin E immunity protein"/>
    <property type="match status" value="1"/>
</dbReference>
<keyword evidence="2" id="KW-1185">Reference proteome</keyword>
<evidence type="ECO:0000313" key="2">
    <source>
        <dbReference type="Proteomes" id="UP000319432"/>
    </source>
</evidence>
<evidence type="ECO:0000313" key="1">
    <source>
        <dbReference type="EMBL" id="QDX92980.1"/>
    </source>
</evidence>
<reference evidence="1 2" key="1">
    <citation type="submission" date="2018-11" db="EMBL/GenBank/DDBJ databases">
        <title>Phylogenetic determinants of toxin gene distribution in genomes of Brevibacillus laterosporus.</title>
        <authorList>
            <person name="Glare T.R."/>
            <person name="Durrant A."/>
            <person name="Berry C."/>
            <person name="Palma L."/>
            <person name="Ormskirk M."/>
            <person name="Cox M.O."/>
        </authorList>
    </citation>
    <scope>NUCLEOTIDE SEQUENCE [LARGE SCALE GENOMIC DNA]</scope>
    <source>
        <strain evidence="1 2">1821L</strain>
    </source>
</reference>
<organism evidence="1 2">
    <name type="scientific">Brevibacillus laterosporus</name>
    <name type="common">Bacillus laterosporus</name>
    <dbReference type="NCBI Taxonomy" id="1465"/>
    <lineage>
        <taxon>Bacteria</taxon>
        <taxon>Bacillati</taxon>
        <taxon>Bacillota</taxon>
        <taxon>Bacilli</taxon>
        <taxon>Bacillales</taxon>
        <taxon>Paenibacillaceae</taxon>
        <taxon>Brevibacillus</taxon>
    </lineage>
</organism>
<dbReference type="Proteomes" id="UP000319432">
    <property type="component" value="Chromosome"/>
</dbReference>
<name>A0A518V7J6_BRELA</name>
<gene>
    <name evidence="1" type="ORF">EEL30_12090</name>
</gene>
<sequence length="98" mass="11460">MSEKLKKEELIKLVEKICNPKLSEEEVSEYIDILEQNVPHSAPSDLIFWSDTMLTPEEIVEIALNYKETIKGNELETYTQYGIKAEVYKETWKFSTEV</sequence>
<dbReference type="EMBL" id="CP033464">
    <property type="protein sequence ID" value="QDX92980.1"/>
    <property type="molecule type" value="Genomic_DNA"/>
</dbReference>
<accession>A0A518V7J6</accession>
<proteinExistence type="predicted"/>
<dbReference type="InterPro" id="IPR035900">
    <property type="entry name" value="Colicin_E_sf"/>
</dbReference>
<dbReference type="OrthoDB" id="6555806at2"/>
<dbReference type="SUPFAM" id="SSF47345">
    <property type="entry name" value="Colicin E immunity proteins"/>
    <property type="match status" value="1"/>
</dbReference>